<evidence type="ECO:0000313" key="7">
    <source>
        <dbReference type="Proteomes" id="UP001364156"/>
    </source>
</evidence>
<keyword evidence="3" id="KW-0862">Zinc</keyword>
<dbReference type="SUPFAM" id="SSF51316">
    <property type="entry name" value="Mss4-like"/>
    <property type="match status" value="1"/>
</dbReference>
<sequence length="127" mass="13962">MTQTTGGCLCGKVRFRASGAPDRVGLCHCLNCRKHHGAVFYAAAIFPKRAVTVTGKTAAYQGRHFCPICGSSVFARTGDEVELHLGALDDPDQFCPTYELWTCRREAWLPPIDGTVCFERDHPTTKS</sequence>
<protein>
    <submittedName>
        <fullName evidence="6">GFA family protein</fullName>
    </submittedName>
</protein>
<keyword evidence="7" id="KW-1185">Reference proteome</keyword>
<reference evidence="6 7" key="1">
    <citation type="submission" date="2023-10" db="EMBL/GenBank/DDBJ databases">
        <title>Roseovarius strain S88 nov., isolated from a marine algae.</title>
        <authorList>
            <person name="Lee M.W."/>
            <person name="Lee J.K."/>
            <person name="Kim J.M."/>
            <person name="Choi D.G."/>
            <person name="Baek J.H."/>
            <person name="Bayburt H."/>
            <person name="Jung J.J."/>
            <person name="Han D.M."/>
            <person name="Jeon C.O."/>
        </authorList>
    </citation>
    <scope>NUCLEOTIDE SEQUENCE [LARGE SCALE GENOMIC DNA]</scope>
    <source>
        <strain evidence="6 7">S88</strain>
    </source>
</reference>
<dbReference type="Proteomes" id="UP001364156">
    <property type="component" value="Chromosome"/>
</dbReference>
<proteinExistence type="inferred from homology"/>
<dbReference type="InterPro" id="IPR006913">
    <property type="entry name" value="CENP-V/GFA"/>
</dbReference>
<dbReference type="PANTHER" id="PTHR33337:SF40">
    <property type="entry name" value="CENP-V_GFA DOMAIN-CONTAINING PROTEIN-RELATED"/>
    <property type="match status" value="1"/>
</dbReference>
<evidence type="ECO:0000256" key="3">
    <source>
        <dbReference type="ARBA" id="ARBA00022833"/>
    </source>
</evidence>
<evidence type="ECO:0000256" key="1">
    <source>
        <dbReference type="ARBA" id="ARBA00005495"/>
    </source>
</evidence>
<dbReference type="EMBL" id="CP146069">
    <property type="protein sequence ID" value="WWR46806.1"/>
    <property type="molecule type" value="Genomic_DNA"/>
</dbReference>
<comment type="similarity">
    <text evidence="1">Belongs to the Gfa family.</text>
</comment>
<gene>
    <name evidence="6" type="ORF">RZ517_01090</name>
</gene>
<keyword evidence="4" id="KW-0456">Lyase</keyword>
<dbReference type="PROSITE" id="PS51891">
    <property type="entry name" value="CENP_V_GFA"/>
    <property type="match status" value="1"/>
</dbReference>
<dbReference type="RefSeq" id="WP_338549649.1">
    <property type="nucleotide sequence ID" value="NZ_CP146069.1"/>
</dbReference>
<evidence type="ECO:0000256" key="4">
    <source>
        <dbReference type="ARBA" id="ARBA00023239"/>
    </source>
</evidence>
<dbReference type="Pfam" id="PF04828">
    <property type="entry name" value="GFA"/>
    <property type="match status" value="1"/>
</dbReference>
<keyword evidence="2" id="KW-0479">Metal-binding</keyword>
<evidence type="ECO:0000259" key="5">
    <source>
        <dbReference type="PROSITE" id="PS51891"/>
    </source>
</evidence>
<accession>A0ABZ2HJU1</accession>
<dbReference type="PANTHER" id="PTHR33337">
    <property type="entry name" value="GFA DOMAIN-CONTAINING PROTEIN"/>
    <property type="match status" value="1"/>
</dbReference>
<evidence type="ECO:0000256" key="2">
    <source>
        <dbReference type="ARBA" id="ARBA00022723"/>
    </source>
</evidence>
<dbReference type="Gene3D" id="3.90.1590.10">
    <property type="entry name" value="glutathione-dependent formaldehyde- activating enzyme (gfa)"/>
    <property type="match status" value="1"/>
</dbReference>
<feature type="domain" description="CENP-V/GFA" evidence="5">
    <location>
        <begin position="4"/>
        <end position="99"/>
    </location>
</feature>
<name>A0ABZ2HJU1_9RHOB</name>
<dbReference type="InterPro" id="IPR011057">
    <property type="entry name" value="Mss4-like_sf"/>
</dbReference>
<organism evidence="6 7">
    <name type="scientific">Roseovarius phycicola</name>
    <dbReference type="NCBI Taxonomy" id="3080976"/>
    <lineage>
        <taxon>Bacteria</taxon>
        <taxon>Pseudomonadati</taxon>
        <taxon>Pseudomonadota</taxon>
        <taxon>Alphaproteobacteria</taxon>
        <taxon>Rhodobacterales</taxon>
        <taxon>Roseobacteraceae</taxon>
        <taxon>Roseovarius</taxon>
    </lineage>
</organism>
<evidence type="ECO:0000313" key="6">
    <source>
        <dbReference type="EMBL" id="WWR46806.1"/>
    </source>
</evidence>